<evidence type="ECO:0000313" key="10">
    <source>
        <dbReference type="EMBL" id="MBW8191661.1"/>
    </source>
</evidence>
<dbReference type="PRINTS" id="PR01650">
    <property type="entry name" value="SECETRNLCASE"/>
</dbReference>
<feature type="transmembrane region" description="Helical" evidence="9">
    <location>
        <begin position="89"/>
        <end position="110"/>
    </location>
</feature>
<keyword evidence="4 9" id="KW-0812">Transmembrane</keyword>
<keyword evidence="8 9" id="KW-0472">Membrane</keyword>
<reference evidence="10" key="1">
    <citation type="submission" date="2021-07" db="EMBL/GenBank/DDBJ databases">
        <title>Neiella marina sp. nov., isolated from the intestinal content of sea cucumber Apostichopus japonicus.</title>
        <authorList>
            <person name="Bai X."/>
        </authorList>
    </citation>
    <scope>NUCLEOTIDE SEQUENCE</scope>
    <source>
        <strain evidence="10">126</strain>
    </source>
</reference>
<keyword evidence="7 9" id="KW-0811">Translocation</keyword>
<dbReference type="NCBIfam" id="NF004372">
    <property type="entry name" value="PRK05740.1-2"/>
    <property type="match status" value="1"/>
</dbReference>
<comment type="subunit">
    <text evidence="9">Component of the Sec protein translocase complex. Heterotrimer consisting of SecY, SecE and SecG subunits. The heterotrimers can form oligomers, although 1 heterotrimer is thought to be able to translocate proteins. Interacts with the ribosome. Interacts with SecDF, and other proteins may be involved. Interacts with SecA.</text>
</comment>
<comment type="caution">
    <text evidence="9">Lacks conserved residue(s) required for the propagation of feature annotation.</text>
</comment>
<evidence type="ECO:0000256" key="5">
    <source>
        <dbReference type="ARBA" id="ARBA00022927"/>
    </source>
</evidence>
<feature type="transmembrane region" description="Helical" evidence="9">
    <location>
        <begin position="40"/>
        <end position="59"/>
    </location>
</feature>
<dbReference type="HAMAP" id="MF_00422">
    <property type="entry name" value="SecE"/>
    <property type="match status" value="1"/>
</dbReference>
<keyword evidence="2 9" id="KW-0813">Transport</keyword>
<evidence type="ECO:0000256" key="6">
    <source>
        <dbReference type="ARBA" id="ARBA00022989"/>
    </source>
</evidence>
<sequence>MSANPEASTNSSMDGLKWGLVFILLGGAVVGNYMLADLSVALRVAGVIIAVAAALVVAAQTTKGKTAVTFAKESRTEVRKVVWPTRQEAVQTTLIVFAVTAIMALLLWGLDAILVRVVAFITGVSI</sequence>
<comment type="subcellular location">
    <subcellularLocation>
        <location evidence="1">Membrane</location>
    </subcellularLocation>
</comment>
<evidence type="ECO:0000256" key="9">
    <source>
        <dbReference type="HAMAP-Rule" id="MF_00422"/>
    </source>
</evidence>
<dbReference type="PANTHER" id="PTHR33910:SF1">
    <property type="entry name" value="PROTEIN TRANSLOCASE SUBUNIT SECE"/>
    <property type="match status" value="1"/>
</dbReference>
<evidence type="ECO:0000313" key="11">
    <source>
        <dbReference type="Proteomes" id="UP001166251"/>
    </source>
</evidence>
<keyword evidence="11" id="KW-1185">Reference proteome</keyword>
<evidence type="ECO:0000256" key="1">
    <source>
        <dbReference type="ARBA" id="ARBA00004370"/>
    </source>
</evidence>
<dbReference type="Proteomes" id="UP001166251">
    <property type="component" value="Unassembled WGS sequence"/>
</dbReference>
<dbReference type="Gene3D" id="1.20.5.1030">
    <property type="entry name" value="Preprotein translocase secy subunit"/>
    <property type="match status" value="1"/>
</dbReference>
<evidence type="ECO:0000256" key="4">
    <source>
        <dbReference type="ARBA" id="ARBA00022692"/>
    </source>
</evidence>
<evidence type="ECO:0000256" key="2">
    <source>
        <dbReference type="ARBA" id="ARBA00022448"/>
    </source>
</evidence>
<name>A0ABS7EH40_9GAMM</name>
<comment type="function">
    <text evidence="9">Essential subunit of the Sec protein translocation channel SecYEG. Clamps together the 2 halves of SecY. May contact the channel plug during translocation.</text>
</comment>
<dbReference type="RefSeq" id="WP_220104339.1">
    <property type="nucleotide sequence ID" value="NZ_JAHZSS010000013.1"/>
</dbReference>
<comment type="similarity">
    <text evidence="9">Belongs to the SecE/SEC61-gamma family.</text>
</comment>
<protein>
    <recommendedName>
        <fullName evidence="9">Protein translocase subunit SecE</fullName>
    </recommendedName>
</protein>
<dbReference type="NCBIfam" id="TIGR00964">
    <property type="entry name" value="secE_bact"/>
    <property type="match status" value="1"/>
</dbReference>
<keyword evidence="5 9" id="KW-0653">Protein transport</keyword>
<evidence type="ECO:0000256" key="7">
    <source>
        <dbReference type="ARBA" id="ARBA00023010"/>
    </source>
</evidence>
<keyword evidence="3 9" id="KW-1003">Cell membrane</keyword>
<evidence type="ECO:0000256" key="3">
    <source>
        <dbReference type="ARBA" id="ARBA00022475"/>
    </source>
</evidence>
<organism evidence="10 11">
    <name type="scientific">Neiella holothuriorum</name>
    <dbReference type="NCBI Taxonomy" id="2870530"/>
    <lineage>
        <taxon>Bacteria</taxon>
        <taxon>Pseudomonadati</taxon>
        <taxon>Pseudomonadota</taxon>
        <taxon>Gammaproteobacteria</taxon>
        <taxon>Alteromonadales</taxon>
        <taxon>Echinimonadaceae</taxon>
        <taxon>Neiella</taxon>
    </lineage>
</organism>
<proteinExistence type="inferred from homology"/>
<keyword evidence="6 9" id="KW-1133">Transmembrane helix</keyword>
<dbReference type="InterPro" id="IPR038379">
    <property type="entry name" value="SecE_sf"/>
</dbReference>
<feature type="transmembrane region" description="Helical" evidence="9">
    <location>
        <begin position="15"/>
        <end position="33"/>
    </location>
</feature>
<dbReference type="InterPro" id="IPR001901">
    <property type="entry name" value="Translocase_SecE/Sec61-g"/>
</dbReference>
<accession>A0ABS7EH40</accession>
<dbReference type="PANTHER" id="PTHR33910">
    <property type="entry name" value="PROTEIN TRANSLOCASE SUBUNIT SECE"/>
    <property type="match status" value="1"/>
</dbReference>
<dbReference type="EMBL" id="JAHZSS010000013">
    <property type="protein sequence ID" value="MBW8191661.1"/>
    <property type="molecule type" value="Genomic_DNA"/>
</dbReference>
<dbReference type="Pfam" id="PF00584">
    <property type="entry name" value="SecE"/>
    <property type="match status" value="1"/>
</dbReference>
<gene>
    <name evidence="9 10" type="primary">secE</name>
    <name evidence="10" type="ORF">K0504_11505</name>
</gene>
<dbReference type="InterPro" id="IPR005807">
    <property type="entry name" value="SecE_bac"/>
</dbReference>
<comment type="caution">
    <text evidence="10">The sequence shown here is derived from an EMBL/GenBank/DDBJ whole genome shotgun (WGS) entry which is preliminary data.</text>
</comment>
<evidence type="ECO:0000256" key="8">
    <source>
        <dbReference type="ARBA" id="ARBA00023136"/>
    </source>
</evidence>